<proteinExistence type="inferred from homology"/>
<feature type="transmembrane region" description="Helical" evidence="6">
    <location>
        <begin position="173"/>
        <end position="191"/>
    </location>
</feature>
<organism evidence="7 8">
    <name type="scientific">Enorma phocaeensis</name>
    <dbReference type="NCBI Taxonomy" id="1871019"/>
    <lineage>
        <taxon>Bacteria</taxon>
        <taxon>Bacillati</taxon>
        <taxon>Actinomycetota</taxon>
        <taxon>Coriobacteriia</taxon>
        <taxon>Coriobacteriales</taxon>
        <taxon>Coriobacteriaceae</taxon>
        <taxon>Enorma</taxon>
    </lineage>
</organism>
<evidence type="ECO:0000313" key="8">
    <source>
        <dbReference type="Proteomes" id="UP000753256"/>
    </source>
</evidence>
<comment type="subcellular location">
    <subcellularLocation>
        <location evidence="1">Membrane</location>
        <topology evidence="1">Multi-pass membrane protein</topology>
    </subcellularLocation>
</comment>
<dbReference type="PANTHER" id="PTHR23291:SF50">
    <property type="entry name" value="PROTEIN LIFEGUARD 4"/>
    <property type="match status" value="1"/>
</dbReference>
<dbReference type="EMBL" id="DYUZ01000008">
    <property type="protein sequence ID" value="HJG36614.1"/>
    <property type="molecule type" value="Genomic_DNA"/>
</dbReference>
<dbReference type="AlphaFoldDB" id="A0A921IV13"/>
<dbReference type="Pfam" id="PF01027">
    <property type="entry name" value="Bax1-I"/>
    <property type="match status" value="1"/>
</dbReference>
<feature type="transmembrane region" description="Helical" evidence="6">
    <location>
        <begin position="146"/>
        <end position="166"/>
    </location>
</feature>
<evidence type="ECO:0000256" key="2">
    <source>
        <dbReference type="ARBA" id="ARBA00010350"/>
    </source>
</evidence>
<keyword evidence="3 6" id="KW-0812">Transmembrane</keyword>
<feature type="transmembrane region" description="Helical" evidence="6">
    <location>
        <begin position="88"/>
        <end position="113"/>
    </location>
</feature>
<dbReference type="RefSeq" id="WP_273188879.1">
    <property type="nucleotide sequence ID" value="NZ_DYUZ01000008.1"/>
</dbReference>
<evidence type="ECO:0000256" key="3">
    <source>
        <dbReference type="ARBA" id="ARBA00022692"/>
    </source>
</evidence>
<comment type="caution">
    <text evidence="7">The sequence shown here is derived from an EMBL/GenBank/DDBJ whole genome shotgun (WGS) entry which is preliminary data.</text>
</comment>
<feature type="transmembrane region" description="Helical" evidence="6">
    <location>
        <begin position="203"/>
        <end position="225"/>
    </location>
</feature>
<feature type="transmembrane region" description="Helical" evidence="6">
    <location>
        <begin position="61"/>
        <end position="82"/>
    </location>
</feature>
<reference evidence="7" key="1">
    <citation type="journal article" date="2021" name="PeerJ">
        <title>Extensive microbial diversity within the chicken gut microbiome revealed by metagenomics and culture.</title>
        <authorList>
            <person name="Gilroy R."/>
            <person name="Ravi A."/>
            <person name="Getino M."/>
            <person name="Pursley I."/>
            <person name="Horton D.L."/>
            <person name="Alikhan N.F."/>
            <person name="Baker D."/>
            <person name="Gharbi K."/>
            <person name="Hall N."/>
            <person name="Watson M."/>
            <person name="Adriaenssens E.M."/>
            <person name="Foster-Nyarko E."/>
            <person name="Jarju S."/>
            <person name="Secka A."/>
            <person name="Antonio M."/>
            <person name="Oren A."/>
            <person name="Chaudhuri R.R."/>
            <person name="La Ragione R."/>
            <person name="Hildebrand F."/>
            <person name="Pallen M.J."/>
        </authorList>
    </citation>
    <scope>NUCLEOTIDE SEQUENCE</scope>
    <source>
        <strain evidence="7">ChiHjej13B12-9602</strain>
    </source>
</reference>
<reference evidence="7" key="2">
    <citation type="submission" date="2021-09" db="EMBL/GenBank/DDBJ databases">
        <authorList>
            <person name="Gilroy R."/>
        </authorList>
    </citation>
    <scope>NUCLEOTIDE SEQUENCE</scope>
    <source>
        <strain evidence="7">ChiHjej13B12-9602</strain>
    </source>
</reference>
<sequence>MNEVERYGSPIYREQPAPQLISRRLYNAVLTGFVVLSFIIMAACSHITGTREFVLFMVRNPLLVTLGSLAGSIGGIICMSIGRSRENLTLGLVGYALFSLTFGFTTSLALTAYDMASISMAFTATAGIMVVFGCAGIMFPNFFARLQGVLVVGLLAIVAVELVLALMGVQQSITDIAVILLFCGFIGYDVYRATTAVPTFTNALWYAVDLYLDIINVFLRLLALFGRRD</sequence>
<accession>A0A921IV13</accession>
<gene>
    <name evidence="7" type="ORF">K8V70_01950</name>
</gene>
<evidence type="ECO:0000256" key="1">
    <source>
        <dbReference type="ARBA" id="ARBA00004141"/>
    </source>
</evidence>
<evidence type="ECO:0000256" key="4">
    <source>
        <dbReference type="ARBA" id="ARBA00022989"/>
    </source>
</evidence>
<name>A0A921IV13_9ACTN</name>
<comment type="similarity">
    <text evidence="2 6">Belongs to the BI1 family.</text>
</comment>
<protein>
    <submittedName>
        <fullName evidence="7">Bax inhibitor-1 family protein</fullName>
    </submittedName>
</protein>
<dbReference type="PANTHER" id="PTHR23291">
    <property type="entry name" value="BAX INHIBITOR-RELATED"/>
    <property type="match status" value="1"/>
</dbReference>
<evidence type="ECO:0000256" key="6">
    <source>
        <dbReference type="RuleBase" id="RU004379"/>
    </source>
</evidence>
<feature type="transmembrane region" description="Helical" evidence="6">
    <location>
        <begin position="25"/>
        <end position="49"/>
    </location>
</feature>
<feature type="transmembrane region" description="Helical" evidence="6">
    <location>
        <begin position="120"/>
        <end position="140"/>
    </location>
</feature>
<evidence type="ECO:0000313" key="7">
    <source>
        <dbReference type="EMBL" id="HJG36614.1"/>
    </source>
</evidence>
<keyword evidence="4 6" id="KW-1133">Transmembrane helix</keyword>
<dbReference type="GO" id="GO:0005886">
    <property type="term" value="C:plasma membrane"/>
    <property type="evidence" value="ECO:0007669"/>
    <property type="project" value="TreeGrafter"/>
</dbReference>
<evidence type="ECO:0000256" key="5">
    <source>
        <dbReference type="ARBA" id="ARBA00023136"/>
    </source>
</evidence>
<dbReference type="Proteomes" id="UP000753256">
    <property type="component" value="Unassembled WGS sequence"/>
</dbReference>
<dbReference type="InterPro" id="IPR006214">
    <property type="entry name" value="Bax_inhibitor_1-related"/>
</dbReference>
<keyword evidence="5 6" id="KW-0472">Membrane</keyword>